<comment type="caution">
    <text evidence="1">The sequence shown here is derived from an EMBL/GenBank/DDBJ whole genome shotgun (WGS) entry which is preliminary data.</text>
</comment>
<dbReference type="EMBL" id="QWLN02003564">
    <property type="protein sequence ID" value="TEA39852.1"/>
    <property type="molecule type" value="Genomic_DNA"/>
</dbReference>
<reference evidence="1 2" key="1">
    <citation type="journal article" date="2018" name="Genomics">
        <title>Molecular footprints of inshore aquatic adaptation in Indo-Pacific humpback dolphin (Sousa chinensis).</title>
        <authorList>
            <person name="Ming Y."/>
            <person name="Jian J."/>
            <person name="Yu F."/>
            <person name="Yu X."/>
            <person name="Wang J."/>
            <person name="Liu W."/>
        </authorList>
    </citation>
    <scope>NUCLEOTIDE SEQUENCE [LARGE SCALE GENOMIC DNA]</scope>
    <source>
        <strain evidence="1">MY-2018</strain>
        <tissue evidence="1">Skin</tissue>
    </source>
</reference>
<gene>
    <name evidence="1" type="ORF">DBR06_SOUSAS4610096</name>
</gene>
<sequence length="25" mass="2998">PEVEVQVKWRKTASLSNKECHLYPR</sequence>
<dbReference type="InterPro" id="IPR009847">
    <property type="entry name" value="SNURF"/>
</dbReference>
<dbReference type="AlphaFoldDB" id="A0A484GVQ7"/>
<proteinExistence type="predicted"/>
<feature type="non-terminal residue" evidence="1">
    <location>
        <position position="1"/>
    </location>
</feature>
<accession>A0A484GVQ7</accession>
<name>A0A484GVQ7_SOUCH</name>
<dbReference type="Proteomes" id="UP000295264">
    <property type="component" value="Unassembled WGS sequence"/>
</dbReference>
<evidence type="ECO:0000313" key="2">
    <source>
        <dbReference type="Proteomes" id="UP000295264"/>
    </source>
</evidence>
<evidence type="ECO:0000313" key="1">
    <source>
        <dbReference type="EMBL" id="TEA39852.1"/>
    </source>
</evidence>
<keyword evidence="2" id="KW-1185">Reference proteome</keyword>
<dbReference type="Pfam" id="PF07192">
    <property type="entry name" value="SNURF"/>
    <property type="match status" value="1"/>
</dbReference>
<organism evidence="1 2">
    <name type="scientific">Sousa chinensis</name>
    <name type="common">Indo-pacific humpbacked dolphin</name>
    <name type="synonym">Steno chinensis</name>
    <dbReference type="NCBI Taxonomy" id="103600"/>
    <lineage>
        <taxon>Eukaryota</taxon>
        <taxon>Metazoa</taxon>
        <taxon>Chordata</taxon>
        <taxon>Craniata</taxon>
        <taxon>Vertebrata</taxon>
        <taxon>Euteleostomi</taxon>
        <taxon>Mammalia</taxon>
        <taxon>Eutheria</taxon>
        <taxon>Laurasiatheria</taxon>
        <taxon>Artiodactyla</taxon>
        <taxon>Whippomorpha</taxon>
        <taxon>Cetacea</taxon>
        <taxon>Odontoceti</taxon>
        <taxon>Delphinidae</taxon>
        <taxon>Sousa</taxon>
    </lineage>
</organism>
<protein>
    <submittedName>
        <fullName evidence="1">Uncharacterized protein</fullName>
    </submittedName>
</protein>